<feature type="region of interest" description="Disordered" evidence="1">
    <location>
        <begin position="244"/>
        <end position="299"/>
    </location>
</feature>
<reference evidence="3" key="1">
    <citation type="submission" date="2016-11" db="EMBL/GenBank/DDBJ databases">
        <authorList>
            <person name="Jaros S."/>
            <person name="Januszkiewicz K."/>
            <person name="Wedrychowicz H."/>
        </authorList>
    </citation>
    <scope>NUCLEOTIDE SEQUENCE [LARGE SCALE GENOMIC DNA]</scope>
    <source>
        <strain evidence="3">CGMCC 4.3555</strain>
    </source>
</reference>
<evidence type="ECO:0000313" key="3">
    <source>
        <dbReference type="Proteomes" id="UP000184388"/>
    </source>
</evidence>
<sequence length="299" mass="33161">MNIDKILNRALLVRERTLHRDIVPIRTITTDPDARPINTPAYDAAAEELRRLHAEAAEDLRALCETLVAYAPATIVANFLTDQLPEPRSALILACVLQLTDFDDGARFWWQYAAGAGYAAAAYCLYLHHLAHGERETAQWWHRQTDSVQQPLREATTHRPPTAPEWSPSSQQVANTPTTTILRILRLLAKSTPRQRTAAVTGLMDYLPHAVAAGYLCQPEVEIPLPGPDFARRIRSLLAAAINRSGNSDTPSPRPDILDTLPSRPAPHTYATDPEQPLDRLSPKHCKGVRPSMGETATR</sequence>
<feature type="region of interest" description="Disordered" evidence="1">
    <location>
        <begin position="153"/>
        <end position="173"/>
    </location>
</feature>
<organism evidence="2 3">
    <name type="scientific">Streptomyces yunnanensis</name>
    <dbReference type="NCBI Taxonomy" id="156453"/>
    <lineage>
        <taxon>Bacteria</taxon>
        <taxon>Bacillati</taxon>
        <taxon>Actinomycetota</taxon>
        <taxon>Actinomycetes</taxon>
        <taxon>Kitasatosporales</taxon>
        <taxon>Streptomycetaceae</taxon>
        <taxon>Streptomyces</taxon>
    </lineage>
</organism>
<dbReference type="RefSeq" id="WP_073446018.1">
    <property type="nucleotide sequence ID" value="NZ_FRBK01000011.1"/>
</dbReference>
<gene>
    <name evidence="2" type="ORF">SAMN05216268_11127</name>
</gene>
<proteinExistence type="predicted"/>
<dbReference type="Proteomes" id="UP000184388">
    <property type="component" value="Unassembled WGS sequence"/>
</dbReference>
<dbReference type="EMBL" id="FRBK01000011">
    <property type="protein sequence ID" value="SHM44207.1"/>
    <property type="molecule type" value="Genomic_DNA"/>
</dbReference>
<comment type="caution">
    <text evidence="2">The sequence shown here is derived from an EMBL/GenBank/DDBJ whole genome shotgun (WGS) entry which is preliminary data.</text>
</comment>
<name>A0A9X8QVH3_9ACTN</name>
<dbReference type="AlphaFoldDB" id="A0A9X8QVH3"/>
<evidence type="ECO:0000313" key="2">
    <source>
        <dbReference type="EMBL" id="SHM44207.1"/>
    </source>
</evidence>
<evidence type="ECO:0000256" key="1">
    <source>
        <dbReference type="SAM" id="MobiDB-lite"/>
    </source>
</evidence>
<accession>A0A9X8QVH3</accession>
<protein>
    <submittedName>
        <fullName evidence="2">Uncharacterized protein</fullName>
    </submittedName>
</protein>